<dbReference type="AlphaFoldDB" id="A0A7K7Q493"/>
<dbReference type="PANTHER" id="PTHR23226:SF416">
    <property type="entry name" value="FI01424P"/>
    <property type="match status" value="1"/>
</dbReference>
<keyword evidence="7" id="KW-0238">DNA-binding</keyword>
<name>A0A7K7Q493_ACRAR</name>
<evidence type="ECO:0000256" key="9">
    <source>
        <dbReference type="ARBA" id="ARBA00023242"/>
    </source>
</evidence>
<dbReference type="Pfam" id="PF00096">
    <property type="entry name" value="zf-C2H2"/>
    <property type="match status" value="1"/>
</dbReference>
<evidence type="ECO:0000259" key="12">
    <source>
        <dbReference type="PROSITE" id="PS50157"/>
    </source>
</evidence>
<evidence type="ECO:0000256" key="5">
    <source>
        <dbReference type="ARBA" id="ARBA00022771"/>
    </source>
</evidence>
<feature type="non-terminal residue" evidence="13">
    <location>
        <position position="71"/>
    </location>
</feature>
<dbReference type="InterPro" id="IPR013087">
    <property type="entry name" value="Znf_C2H2_type"/>
</dbReference>
<dbReference type="PANTHER" id="PTHR23226">
    <property type="entry name" value="ZINC FINGER AND SCAN DOMAIN-CONTAINING"/>
    <property type="match status" value="1"/>
</dbReference>
<gene>
    <name evidence="13" type="primary">Znf329</name>
    <name evidence="13" type="ORF">ACRARU_R15567</name>
</gene>
<evidence type="ECO:0000313" key="14">
    <source>
        <dbReference type="Proteomes" id="UP000549775"/>
    </source>
</evidence>
<evidence type="ECO:0000256" key="1">
    <source>
        <dbReference type="ARBA" id="ARBA00004123"/>
    </source>
</evidence>
<evidence type="ECO:0000256" key="11">
    <source>
        <dbReference type="SAM" id="MobiDB-lite"/>
    </source>
</evidence>
<protein>
    <submittedName>
        <fullName evidence="13">ZN329 protein</fullName>
    </submittedName>
</protein>
<keyword evidence="4" id="KW-0677">Repeat</keyword>
<keyword evidence="5 10" id="KW-0863">Zinc-finger</keyword>
<evidence type="ECO:0000256" key="7">
    <source>
        <dbReference type="ARBA" id="ARBA00023125"/>
    </source>
</evidence>
<dbReference type="EMBL" id="VZST01026005">
    <property type="protein sequence ID" value="NWZ74613.1"/>
    <property type="molecule type" value="Genomic_DNA"/>
</dbReference>
<keyword evidence="14" id="KW-1185">Reference proteome</keyword>
<evidence type="ECO:0000256" key="4">
    <source>
        <dbReference type="ARBA" id="ARBA00022737"/>
    </source>
</evidence>
<sequence length="71" mass="8117">RPYERDQCRKRFQTSSCLLLHQQIHTDERPLCCPSCGMSFKHNSYLVKHRHIHTRGGRTSVPSVGRASPGA</sequence>
<evidence type="ECO:0000256" key="6">
    <source>
        <dbReference type="ARBA" id="ARBA00022833"/>
    </source>
</evidence>
<reference evidence="13 14" key="1">
    <citation type="submission" date="2019-09" db="EMBL/GenBank/DDBJ databases">
        <title>Bird 10,000 Genomes (B10K) Project - Family phase.</title>
        <authorList>
            <person name="Zhang G."/>
        </authorList>
    </citation>
    <scope>NUCLEOTIDE SEQUENCE [LARGE SCALE GENOMIC DNA]</scope>
    <source>
        <strain evidence="13">OUT-0054</strain>
        <tissue evidence="13">Blood</tissue>
    </source>
</reference>
<feature type="domain" description="C2H2-type" evidence="12">
    <location>
        <begin position="3"/>
        <end position="30"/>
    </location>
</feature>
<evidence type="ECO:0000256" key="10">
    <source>
        <dbReference type="PROSITE-ProRule" id="PRU00042"/>
    </source>
</evidence>
<dbReference type="GO" id="GO:0000981">
    <property type="term" value="F:DNA-binding transcription factor activity, RNA polymerase II-specific"/>
    <property type="evidence" value="ECO:0007669"/>
    <property type="project" value="TreeGrafter"/>
</dbReference>
<organism evidence="13 14">
    <name type="scientific">Acrocephalus arundinaceus</name>
    <name type="common">Great reed-warbler</name>
    <dbReference type="NCBI Taxonomy" id="39621"/>
    <lineage>
        <taxon>Eukaryota</taxon>
        <taxon>Metazoa</taxon>
        <taxon>Chordata</taxon>
        <taxon>Craniata</taxon>
        <taxon>Vertebrata</taxon>
        <taxon>Euteleostomi</taxon>
        <taxon>Archelosauria</taxon>
        <taxon>Archosauria</taxon>
        <taxon>Dinosauria</taxon>
        <taxon>Saurischia</taxon>
        <taxon>Theropoda</taxon>
        <taxon>Coelurosauria</taxon>
        <taxon>Aves</taxon>
        <taxon>Neognathae</taxon>
        <taxon>Neoaves</taxon>
        <taxon>Telluraves</taxon>
        <taxon>Australaves</taxon>
        <taxon>Passeriformes</taxon>
        <taxon>Sylvioidea</taxon>
        <taxon>Sylviidae</taxon>
        <taxon>Acrocephalinae</taxon>
        <taxon>Acrocephalus</taxon>
    </lineage>
</organism>
<dbReference type="GO" id="GO:0005634">
    <property type="term" value="C:nucleus"/>
    <property type="evidence" value="ECO:0007669"/>
    <property type="project" value="UniProtKB-SubCell"/>
</dbReference>
<feature type="domain" description="C2H2-type" evidence="12">
    <location>
        <begin position="31"/>
        <end position="54"/>
    </location>
</feature>
<proteinExistence type="inferred from homology"/>
<comment type="caution">
    <text evidence="13">The sequence shown here is derived from an EMBL/GenBank/DDBJ whole genome shotgun (WGS) entry which is preliminary data.</text>
</comment>
<accession>A0A7K7Q493</accession>
<feature type="non-terminal residue" evidence="13">
    <location>
        <position position="1"/>
    </location>
</feature>
<keyword evidence="6" id="KW-0862">Zinc</keyword>
<feature type="region of interest" description="Disordered" evidence="11">
    <location>
        <begin position="51"/>
        <end position="71"/>
    </location>
</feature>
<dbReference type="Gene3D" id="3.30.160.60">
    <property type="entry name" value="Classic Zinc Finger"/>
    <property type="match status" value="2"/>
</dbReference>
<dbReference type="FunFam" id="3.30.160.60:FF:000188">
    <property type="entry name" value="Zinc finger protein 787"/>
    <property type="match status" value="1"/>
</dbReference>
<dbReference type="GO" id="GO:0000978">
    <property type="term" value="F:RNA polymerase II cis-regulatory region sequence-specific DNA binding"/>
    <property type="evidence" value="ECO:0007669"/>
    <property type="project" value="TreeGrafter"/>
</dbReference>
<dbReference type="InterPro" id="IPR036236">
    <property type="entry name" value="Znf_C2H2_sf"/>
</dbReference>
<comment type="subcellular location">
    <subcellularLocation>
        <location evidence="1">Nucleus</location>
    </subcellularLocation>
</comment>
<keyword evidence="3" id="KW-0479">Metal-binding</keyword>
<evidence type="ECO:0000256" key="2">
    <source>
        <dbReference type="ARBA" id="ARBA00006991"/>
    </source>
</evidence>
<comment type="similarity">
    <text evidence="2">Belongs to the krueppel C2H2-type zinc-finger protein family.</text>
</comment>
<evidence type="ECO:0000256" key="8">
    <source>
        <dbReference type="ARBA" id="ARBA00023163"/>
    </source>
</evidence>
<dbReference type="PROSITE" id="PS00028">
    <property type="entry name" value="ZINC_FINGER_C2H2_1"/>
    <property type="match status" value="1"/>
</dbReference>
<dbReference type="PROSITE" id="PS50157">
    <property type="entry name" value="ZINC_FINGER_C2H2_2"/>
    <property type="match status" value="2"/>
</dbReference>
<evidence type="ECO:0000256" key="3">
    <source>
        <dbReference type="ARBA" id="ARBA00022723"/>
    </source>
</evidence>
<dbReference type="SUPFAM" id="SSF57667">
    <property type="entry name" value="beta-beta-alpha zinc fingers"/>
    <property type="match status" value="1"/>
</dbReference>
<dbReference type="Proteomes" id="UP000549775">
    <property type="component" value="Unassembled WGS sequence"/>
</dbReference>
<evidence type="ECO:0000313" key="13">
    <source>
        <dbReference type="EMBL" id="NWZ74613.1"/>
    </source>
</evidence>
<dbReference type="FunFam" id="3.30.160.60:FF:001498">
    <property type="entry name" value="Zinc finger protein 404"/>
    <property type="match status" value="1"/>
</dbReference>
<dbReference type="OrthoDB" id="654211at2759"/>
<keyword evidence="8" id="KW-0804">Transcription</keyword>
<dbReference type="GO" id="GO:0008270">
    <property type="term" value="F:zinc ion binding"/>
    <property type="evidence" value="ECO:0007669"/>
    <property type="project" value="UniProtKB-KW"/>
</dbReference>
<keyword evidence="9" id="KW-0539">Nucleus</keyword>